<accession>A0A1M7IT40</accession>
<dbReference type="Pfam" id="PF07715">
    <property type="entry name" value="Plug"/>
    <property type="match status" value="1"/>
</dbReference>
<dbReference type="InterPro" id="IPR036942">
    <property type="entry name" value="Beta-barrel_TonB_sf"/>
</dbReference>
<evidence type="ECO:0000259" key="9">
    <source>
        <dbReference type="Pfam" id="PF07715"/>
    </source>
</evidence>
<dbReference type="InterPro" id="IPR023997">
    <property type="entry name" value="TonB-dep_OMP_SusC/RagA_CS"/>
</dbReference>
<dbReference type="InterPro" id="IPR037066">
    <property type="entry name" value="Plug_dom_sf"/>
</dbReference>
<evidence type="ECO:0000256" key="1">
    <source>
        <dbReference type="ARBA" id="ARBA00004571"/>
    </source>
</evidence>
<gene>
    <name evidence="10" type="ORF">SAMN04488494_1979</name>
</gene>
<dbReference type="PROSITE" id="PS52016">
    <property type="entry name" value="TONB_DEPENDENT_REC_3"/>
    <property type="match status" value="1"/>
</dbReference>
<keyword evidence="6 7" id="KW-0998">Cell outer membrane</keyword>
<comment type="subcellular location">
    <subcellularLocation>
        <location evidence="1 7">Cell outer membrane</location>
        <topology evidence="1 7">Multi-pass membrane protein</topology>
    </subcellularLocation>
</comment>
<evidence type="ECO:0000256" key="8">
    <source>
        <dbReference type="SAM" id="SignalP"/>
    </source>
</evidence>
<dbReference type="EMBL" id="FRCJ01000003">
    <property type="protein sequence ID" value="SHM43972.1"/>
    <property type="molecule type" value="Genomic_DNA"/>
</dbReference>
<dbReference type="Proteomes" id="UP000184280">
    <property type="component" value="Unassembled WGS sequence"/>
</dbReference>
<organism evidence="10 11">
    <name type="scientific">Xylanibacter ruminicola</name>
    <name type="common">Prevotella ruminicola</name>
    <dbReference type="NCBI Taxonomy" id="839"/>
    <lineage>
        <taxon>Bacteria</taxon>
        <taxon>Pseudomonadati</taxon>
        <taxon>Bacteroidota</taxon>
        <taxon>Bacteroidia</taxon>
        <taxon>Bacteroidales</taxon>
        <taxon>Prevotellaceae</taxon>
        <taxon>Xylanibacter</taxon>
    </lineage>
</organism>
<dbReference type="SUPFAM" id="SSF56935">
    <property type="entry name" value="Porins"/>
    <property type="match status" value="1"/>
</dbReference>
<dbReference type="InterPro" id="IPR008969">
    <property type="entry name" value="CarboxyPept-like_regulatory"/>
</dbReference>
<dbReference type="SUPFAM" id="SSF49464">
    <property type="entry name" value="Carboxypeptidase regulatory domain-like"/>
    <property type="match status" value="1"/>
</dbReference>
<evidence type="ECO:0000313" key="11">
    <source>
        <dbReference type="Proteomes" id="UP000184280"/>
    </source>
</evidence>
<proteinExistence type="inferred from homology"/>
<evidence type="ECO:0000256" key="7">
    <source>
        <dbReference type="PROSITE-ProRule" id="PRU01360"/>
    </source>
</evidence>
<keyword evidence="5 7" id="KW-0472">Membrane</keyword>
<evidence type="ECO:0000256" key="5">
    <source>
        <dbReference type="ARBA" id="ARBA00023136"/>
    </source>
</evidence>
<sequence>MNRNFRKTALLMGTMACLGLGYSSNAYAAGAPQEIQQATKKITGTVVDASGPVIGASVVEKGKSGNGVITDFDGNFSLTVSPGATLVISYIGYETQEIKVGNQSTLSITLKEDNAQLDEVVVIGYGVQKKKLVTGATVQVKGDDIAKLNTTNALAAMQSQTPGVSIVQSSGQAGSGYKVNIRGIGTIGDSAPLYVIDGVAGGDINSLNPSDIESVDVLKDAASAAIYGARAANGVILVTTKQGKAGKMQINYDGYVGWQYLAKKPDVLNAKDWMYAQDLIDFNDGADLNDWQSMLPADVYSMVQQGWEGTNWIDESYHKGAMIQNHSIGLNGGNDTSTFALGFAYTNQKGIFGGKNQSNYDRYNARLNSDHVLLKAKDFDVIKIGENMSFSHTGNEGIDTGNMYWNNMHDLLVGNPLLLPYDSEGNYMTNAEQAARGYNLGTNLPNPLANADTKSMGLHASKSWNLFLSAYLQIQPIKNLIFKSQFGYRYWSSSYRGMTRKHAIGTDVATQDGASQSLSVGSSISWENTLSYTLQLGLHNINVVVGNTIQKNTYGENLSASGKNNLFEDDWTRAWVSNTQNTQLADISVSGSPQGDWSLASFFGRASYNYNEKYMAQFTLRADGSSNFAPGHRWGYFPSASVGWVLTNEKFMEKAASWLDFLKLRASWGQNGNQSISNFQYLMTFGFSAASGYFYGVGNHTSPTTGGYADVLQNPDVTWETSEQLDLGVDARFLGGRLGLAFDWYKKTTKDWLLQAPILSVYGLNAPFVNGGDVENKGFELGLNWNDRIGKDFTYGVNFNFSYNKNTVTKINNGEGIIHGPGNVLIQGSDEVYQVKVGEPIGYFYGMKTDGVFQNQAQIDAWKAKYTDNIHGGNPQPGDIIFVDTNGDNIIDLSDRTNIGDPHPDFTAGMNINLGYKGFDFSVTAAGAFGQQILRSTNNDSNMADNLSQKLVFGSWRGEGTSNFLPKLNNLKNINFMTMSEIWLEDADYVKIQNVTLGYDFKKLWKSCPLQQLRLYVSANNLFTFTGYSGMDPELGSEGGSGNTWAAGIDNGFYPTPRTYMVGVNVKF</sequence>
<feature type="domain" description="TonB-dependent receptor plug" evidence="9">
    <location>
        <begin position="133"/>
        <end position="235"/>
    </location>
</feature>
<comment type="similarity">
    <text evidence="7">Belongs to the TonB-dependent receptor family.</text>
</comment>
<keyword evidence="4 7" id="KW-0812">Transmembrane</keyword>
<dbReference type="InterPro" id="IPR039426">
    <property type="entry name" value="TonB-dep_rcpt-like"/>
</dbReference>
<dbReference type="AlphaFoldDB" id="A0A1M7IT40"/>
<protein>
    <submittedName>
        <fullName evidence="10">TonB-linked outer membrane protein, SusC/RagA family</fullName>
    </submittedName>
</protein>
<dbReference type="Pfam" id="PF13715">
    <property type="entry name" value="CarbopepD_reg_2"/>
    <property type="match status" value="1"/>
</dbReference>
<dbReference type="NCBIfam" id="TIGR04057">
    <property type="entry name" value="SusC_RagA_signa"/>
    <property type="match status" value="1"/>
</dbReference>
<dbReference type="InterPro" id="IPR023996">
    <property type="entry name" value="TonB-dep_OMP_SusC/RagA"/>
</dbReference>
<dbReference type="RefSeq" id="WP_073044893.1">
    <property type="nucleotide sequence ID" value="NZ_CP071890.1"/>
</dbReference>
<dbReference type="Gene3D" id="2.60.40.1120">
    <property type="entry name" value="Carboxypeptidase-like, regulatory domain"/>
    <property type="match status" value="1"/>
</dbReference>
<dbReference type="NCBIfam" id="TIGR04056">
    <property type="entry name" value="OMP_RagA_SusC"/>
    <property type="match status" value="1"/>
</dbReference>
<dbReference type="InterPro" id="IPR012910">
    <property type="entry name" value="Plug_dom"/>
</dbReference>
<dbReference type="GO" id="GO:0009279">
    <property type="term" value="C:cell outer membrane"/>
    <property type="evidence" value="ECO:0007669"/>
    <property type="project" value="UniProtKB-SubCell"/>
</dbReference>
<reference evidence="10 11" key="1">
    <citation type="submission" date="2016-11" db="EMBL/GenBank/DDBJ databases">
        <authorList>
            <person name="Jaros S."/>
            <person name="Januszkiewicz K."/>
            <person name="Wedrychowicz H."/>
        </authorList>
    </citation>
    <scope>NUCLEOTIDE SEQUENCE [LARGE SCALE GENOMIC DNA]</scope>
    <source>
        <strain evidence="10 11">BPI-34</strain>
    </source>
</reference>
<dbReference type="Gene3D" id="2.40.170.20">
    <property type="entry name" value="TonB-dependent receptor, beta-barrel domain"/>
    <property type="match status" value="1"/>
</dbReference>
<name>A0A1M7IT40_XYLRU</name>
<feature type="chain" id="PRO_5009927027" evidence="8">
    <location>
        <begin position="29"/>
        <end position="1068"/>
    </location>
</feature>
<dbReference type="OrthoDB" id="1109428at2"/>
<keyword evidence="8" id="KW-0732">Signal</keyword>
<keyword evidence="3 7" id="KW-1134">Transmembrane beta strand</keyword>
<evidence type="ECO:0000256" key="6">
    <source>
        <dbReference type="ARBA" id="ARBA00023237"/>
    </source>
</evidence>
<dbReference type="FunFam" id="2.60.40.1120:FF:000003">
    <property type="entry name" value="Outer membrane protein Omp121"/>
    <property type="match status" value="1"/>
</dbReference>
<evidence type="ECO:0000256" key="3">
    <source>
        <dbReference type="ARBA" id="ARBA00022452"/>
    </source>
</evidence>
<evidence type="ECO:0000256" key="4">
    <source>
        <dbReference type="ARBA" id="ARBA00022692"/>
    </source>
</evidence>
<feature type="signal peptide" evidence="8">
    <location>
        <begin position="1"/>
        <end position="28"/>
    </location>
</feature>
<dbReference type="Gene3D" id="2.170.130.10">
    <property type="entry name" value="TonB-dependent receptor, plug domain"/>
    <property type="match status" value="1"/>
</dbReference>
<evidence type="ECO:0000313" key="10">
    <source>
        <dbReference type="EMBL" id="SHM43972.1"/>
    </source>
</evidence>
<keyword evidence="2 7" id="KW-0813">Transport</keyword>
<evidence type="ECO:0000256" key="2">
    <source>
        <dbReference type="ARBA" id="ARBA00022448"/>
    </source>
</evidence>